<dbReference type="Proteomes" id="UP000000267">
    <property type="component" value="Unassembled WGS sequence"/>
</dbReference>
<keyword evidence="3" id="KW-1185">Reference proteome</keyword>
<dbReference type="RefSeq" id="XP_001643777.1">
    <property type="nucleotide sequence ID" value="XM_001643727.1"/>
</dbReference>
<sequence>MLIRLGELSFGLKSLLLLAIIVIDGFILASPVSWLFHDPFITIQKEDSSNNWLLPPLLDPDDITDDNRSLPKNGSIPSYIVDNCPVVYLHSEERYWPSDIEDYVTHFSINDGNGNVIINASNDDPLKLKDLNSGYKINFKNGSKYYISSEDTYMTSLDNFDNDPKWLLGHKPEYGTGHIKKGPVILFAVDKGNGWVDAFWFYFYPFNWGPFIMGYGPWGNHVGDWEHSLVRFYKGKPKYLWMSAHSGGTAYKFEAIEKIKKLRHVNGRLTSELIERPVIFSARGTHANYASTGQHPHDVPFFFMPLSDFTDRGPMWDPVLNYYSYVFDGTNIIPSSEKEEKLGIQWLQYHGTWGDKQLAWKDPRQRWCPVQWKYIDGPTGPLYKNIERMSLCQSTKWWNFLNSCPARRFIKKGNGLNAEKNDLIGDNCGVLLYWIRPKWFRGILRFLTWRGILCFIMDFFTG</sequence>
<dbReference type="PANTHER" id="PTHR48220:SF1">
    <property type="entry name" value="VACUOLAR PROTEIN SORTING-ASSOCIATED PROTEIN 62-RELATED"/>
    <property type="match status" value="1"/>
</dbReference>
<dbReference type="OrthoDB" id="188042at2759"/>
<evidence type="ECO:0000313" key="2">
    <source>
        <dbReference type="EMBL" id="EDO15919.1"/>
    </source>
</evidence>
<name>A7TP68_VANPO</name>
<keyword evidence="1" id="KW-0812">Transmembrane</keyword>
<dbReference type="InParanoid" id="A7TP68"/>
<feature type="transmembrane region" description="Helical" evidence="1">
    <location>
        <begin position="12"/>
        <end position="36"/>
    </location>
</feature>
<dbReference type="InterPro" id="IPR053102">
    <property type="entry name" value="VPS_Associated"/>
</dbReference>
<dbReference type="PANTHER" id="PTHR48220">
    <property type="match status" value="1"/>
</dbReference>
<keyword evidence="1" id="KW-1133">Transmembrane helix</keyword>
<protein>
    <recommendedName>
        <fullName evidence="4">Vacuolar protein sorting-associated protein 62</fullName>
    </recommendedName>
</protein>
<accession>A7TP68</accession>
<dbReference type="GO" id="GO:0000329">
    <property type="term" value="C:fungal-type vacuole membrane"/>
    <property type="evidence" value="ECO:0007669"/>
    <property type="project" value="TreeGrafter"/>
</dbReference>
<dbReference type="OMA" id="LFGQAKF"/>
<organism evidence="3">
    <name type="scientific">Vanderwaltozyma polyspora (strain ATCC 22028 / DSM 70294 / BCRC 21397 / CBS 2163 / NBRC 10782 / NRRL Y-8283 / UCD 57-17)</name>
    <name type="common">Kluyveromyces polysporus</name>
    <dbReference type="NCBI Taxonomy" id="436907"/>
    <lineage>
        <taxon>Eukaryota</taxon>
        <taxon>Fungi</taxon>
        <taxon>Dikarya</taxon>
        <taxon>Ascomycota</taxon>
        <taxon>Saccharomycotina</taxon>
        <taxon>Saccharomycetes</taxon>
        <taxon>Saccharomycetales</taxon>
        <taxon>Saccharomycetaceae</taxon>
        <taxon>Vanderwaltozyma</taxon>
    </lineage>
</organism>
<dbReference type="eggNOG" id="ENOG502RJPB">
    <property type="taxonomic scope" value="Eukaryota"/>
</dbReference>
<evidence type="ECO:0000256" key="1">
    <source>
        <dbReference type="SAM" id="Phobius"/>
    </source>
</evidence>
<dbReference type="HOGENOM" id="CLU_024079_2_0_1"/>
<dbReference type="KEGG" id="vpo:Kpol_480p6"/>
<keyword evidence="1" id="KW-0472">Membrane</keyword>
<proteinExistence type="predicted"/>
<dbReference type="PhylomeDB" id="A7TP68"/>
<dbReference type="InterPro" id="IPR009291">
    <property type="entry name" value="Vps62"/>
</dbReference>
<dbReference type="AlphaFoldDB" id="A7TP68"/>
<reference evidence="2 3" key="1">
    <citation type="journal article" date="2007" name="Proc. Natl. Acad. Sci. U.S.A.">
        <title>Independent sorting-out of thousands of duplicated gene pairs in two yeast species descended from a whole-genome duplication.</title>
        <authorList>
            <person name="Scannell D.R."/>
            <person name="Frank A.C."/>
            <person name="Conant G.C."/>
            <person name="Byrne K.P."/>
            <person name="Woolfit M."/>
            <person name="Wolfe K.H."/>
        </authorList>
    </citation>
    <scope>NUCLEOTIDE SEQUENCE [LARGE SCALE GENOMIC DNA]</scope>
    <source>
        <strain evidence="3">ATCC 22028 / DSM 70294 / BCRC 21397 / CBS 2163 / NBRC 10782 / NRRL Y-8283 / UCD 57-17</strain>
    </source>
</reference>
<dbReference type="GeneID" id="5544039"/>
<gene>
    <name evidence="2" type="ORF">Kpol_480p6</name>
</gene>
<dbReference type="EMBL" id="DS480439">
    <property type="protein sequence ID" value="EDO15919.1"/>
    <property type="molecule type" value="Genomic_DNA"/>
</dbReference>
<evidence type="ECO:0008006" key="4">
    <source>
        <dbReference type="Google" id="ProtNLM"/>
    </source>
</evidence>
<evidence type="ECO:0000313" key="3">
    <source>
        <dbReference type="Proteomes" id="UP000000267"/>
    </source>
</evidence>
<dbReference type="FunCoup" id="A7TP68">
    <property type="interactions" value="28"/>
</dbReference>
<dbReference type="Pfam" id="PF06101">
    <property type="entry name" value="Vps62"/>
    <property type="match status" value="1"/>
</dbReference>
<dbReference type="GO" id="GO:0006623">
    <property type="term" value="P:protein targeting to vacuole"/>
    <property type="evidence" value="ECO:0007669"/>
    <property type="project" value="TreeGrafter"/>
</dbReference>